<organism evidence="1 2">
    <name type="scientific">Pseudoluteimonas lycopersici</name>
    <dbReference type="NCBI Taxonomy" id="1324796"/>
    <lineage>
        <taxon>Bacteria</taxon>
        <taxon>Pseudomonadati</taxon>
        <taxon>Pseudomonadota</taxon>
        <taxon>Gammaproteobacteria</taxon>
        <taxon>Lysobacterales</taxon>
        <taxon>Lysobacteraceae</taxon>
        <taxon>Pseudoluteimonas</taxon>
    </lineage>
</organism>
<evidence type="ECO:0000313" key="2">
    <source>
        <dbReference type="Proteomes" id="UP000315891"/>
    </source>
</evidence>
<dbReference type="OrthoDB" id="7065121at2"/>
<proteinExistence type="predicted"/>
<keyword evidence="2" id="KW-1185">Reference proteome</keyword>
<dbReference type="Proteomes" id="UP000315891">
    <property type="component" value="Chromosome"/>
</dbReference>
<protein>
    <submittedName>
        <fullName evidence="1">Uncharacterized protein</fullName>
    </submittedName>
</protein>
<dbReference type="EMBL" id="CP041742">
    <property type="protein sequence ID" value="QDQ74218.1"/>
    <property type="molecule type" value="Genomic_DNA"/>
</dbReference>
<gene>
    <name evidence="1" type="ORF">FNZ56_10160</name>
</gene>
<reference evidence="1 2" key="1">
    <citation type="submission" date="2019-07" db="EMBL/GenBank/DDBJ databases">
        <title>Lysobacter weifangensis sp. nov., isolated from bensulfuron-methyl contaminated farmland soil.</title>
        <authorList>
            <person name="Zhao H."/>
        </authorList>
    </citation>
    <scope>NUCLEOTIDE SEQUENCE [LARGE SCALE GENOMIC DNA]</scope>
    <source>
        <strain evidence="1 2">CC-Bw-6</strain>
    </source>
</reference>
<accession>A0A516V6T1</accession>
<sequence length="101" mass="11544">MKTYDIQGPNGRLLAFEIGNTFTSRRRVCAIAANIPGAKVTRAPKVFSWLRESSFCEFIVDEQLFEIEEPFGDSGRYWIGPVPPRFLDVTEKVRDVFRSAK</sequence>
<name>A0A516V6T1_9GAMM</name>
<evidence type="ECO:0000313" key="1">
    <source>
        <dbReference type="EMBL" id="QDQ74218.1"/>
    </source>
</evidence>
<dbReference type="AlphaFoldDB" id="A0A516V6T1"/>